<evidence type="ECO:0000313" key="4">
    <source>
        <dbReference type="EMBL" id="RII36782.1"/>
    </source>
</evidence>
<proteinExistence type="predicted"/>
<dbReference type="Proteomes" id="UP000265930">
    <property type="component" value="Unassembled WGS sequence"/>
</dbReference>
<dbReference type="Pfam" id="PF05065">
    <property type="entry name" value="Phage_capsid"/>
    <property type="match status" value="1"/>
</dbReference>
<dbReference type="AlphaFoldDB" id="A0A399IYU8"/>
<feature type="domain" description="Phage capsid-like C-terminal" evidence="3">
    <location>
        <begin position="93"/>
        <end position="356"/>
    </location>
</feature>
<dbReference type="InterPro" id="IPR024455">
    <property type="entry name" value="Phage_capsid"/>
</dbReference>
<feature type="coiled-coil region" evidence="2">
    <location>
        <begin position="25"/>
        <end position="59"/>
    </location>
</feature>
<dbReference type="RefSeq" id="WP_119365931.1">
    <property type="nucleotide sequence ID" value="NZ_QXDJ01000001.1"/>
</dbReference>
<dbReference type="SUPFAM" id="SSF56563">
    <property type="entry name" value="Major capsid protein gp5"/>
    <property type="match status" value="1"/>
</dbReference>
<evidence type="ECO:0000256" key="1">
    <source>
        <dbReference type="ARBA" id="ARBA00004328"/>
    </source>
</evidence>
<dbReference type="InterPro" id="IPR054612">
    <property type="entry name" value="Phage_capsid-like_C"/>
</dbReference>
<evidence type="ECO:0000256" key="2">
    <source>
        <dbReference type="SAM" id="Coils"/>
    </source>
</evidence>
<name>A0A399IYU8_9CLOT</name>
<organism evidence="4 5">
    <name type="scientific">Clostridium chromiireducens</name>
    <dbReference type="NCBI Taxonomy" id="225345"/>
    <lineage>
        <taxon>Bacteria</taxon>
        <taxon>Bacillati</taxon>
        <taxon>Bacillota</taxon>
        <taxon>Clostridia</taxon>
        <taxon>Eubacteriales</taxon>
        <taxon>Clostridiaceae</taxon>
        <taxon>Clostridium</taxon>
    </lineage>
</organism>
<comment type="subcellular location">
    <subcellularLocation>
        <location evidence="1">Virion</location>
    </subcellularLocation>
</comment>
<evidence type="ECO:0000313" key="5">
    <source>
        <dbReference type="Proteomes" id="UP000265930"/>
    </source>
</evidence>
<dbReference type="EMBL" id="QXDJ01000001">
    <property type="protein sequence ID" value="RII36782.1"/>
    <property type="molecule type" value="Genomic_DNA"/>
</dbReference>
<dbReference type="NCBIfam" id="TIGR01554">
    <property type="entry name" value="major_cap_HK97"/>
    <property type="match status" value="1"/>
</dbReference>
<sequence>MNKKELLEKKNEIVRKADEFLKSVEAEKRAISEQEEIEYEALENELRAINKQLKDIDNNTEVKGDNANMEKREFAKCISSGEFRADGTTHANAMPSNIANEIVEKLYEVSNVVADAQYVQAIGNLEFLVEKEDGLAQVLGETDTITPTDIKTFEKVIMKDHRIGDLVLVSKNLLNNSPAVGVDYIINTVAKRMARTLEKEIFVADGTVSHLTSGLLTGETVNLTVADTITIDDLQNLIVEMNPSLLNGAKFYMSRETFNKVALLKDADGKFYVTRDIINDTPSYKILGVAIEITPSISGLQVVLANVNEAVKLKLSENTNIQVLQEMYATSGQIGVMVEFYGDVALVNKQAVKVLK</sequence>
<evidence type="ECO:0000259" key="3">
    <source>
        <dbReference type="Pfam" id="PF05065"/>
    </source>
</evidence>
<dbReference type="Gene3D" id="3.30.2400.10">
    <property type="entry name" value="Major capsid protein gp5"/>
    <property type="match status" value="1"/>
</dbReference>
<keyword evidence="2" id="KW-0175">Coiled coil</keyword>
<protein>
    <submittedName>
        <fullName evidence="4">Phage major capsid protein</fullName>
    </submittedName>
</protein>
<gene>
    <name evidence="4" type="ORF">D2A34_05210</name>
</gene>
<reference evidence="4 5" key="1">
    <citation type="submission" date="2018-08" db="EMBL/GenBank/DDBJ databases">
        <title>Genome of Clostridium chromiireducens C1, DSM12136.</title>
        <authorList>
            <person name="Xing M."/>
            <person name="Wei Y."/>
            <person name="Ang E.L."/>
            <person name="Zhao H."/>
            <person name="Zhang Y."/>
        </authorList>
    </citation>
    <scope>NUCLEOTIDE SEQUENCE [LARGE SCALE GENOMIC DNA]</scope>
    <source>
        <strain evidence="4 5">C1</strain>
    </source>
</reference>
<accession>A0A399IYU8</accession>
<comment type="caution">
    <text evidence="4">The sequence shown here is derived from an EMBL/GenBank/DDBJ whole genome shotgun (WGS) entry which is preliminary data.</text>
</comment>